<keyword evidence="2" id="KW-0472">Membrane</keyword>
<keyword evidence="2" id="KW-1133">Transmembrane helix</keyword>
<dbReference type="PANTHER" id="PTHR28624">
    <property type="entry name" value="COILED-COIL DOMAIN-CONTAINING PROTEIN 51"/>
    <property type="match status" value="1"/>
</dbReference>
<dbReference type="EMBL" id="OY882870">
    <property type="protein sequence ID" value="CAK6435937.1"/>
    <property type="molecule type" value="Genomic_DNA"/>
</dbReference>
<keyword evidence="2" id="KW-0812">Transmembrane</keyword>
<keyword evidence="4" id="KW-1185">Reference proteome</keyword>
<evidence type="ECO:0000256" key="1">
    <source>
        <dbReference type="SAM" id="Coils"/>
    </source>
</evidence>
<proteinExistence type="predicted"/>
<sequence length="383" mass="42161">MQCAAGVPPALVRRSLLSRDRLVTRTLCSPGPRQPCGDRPEEEALQLPQRLAEQGRALGRRLQQRAAAKASAWWERYEEFVGLSEVREAQGNVAEAEKVFMVARGLVREAHEQLEVQQAKLKAVRDRLDRISKEDSQYLELATLEHRMLQEEKRLRTAYLRAEDAEREKFSLFSAAVRGSHEKERARAERTKNWSLIGSVLGALIGVAGSTYVNRVRLQELKALLLEAQKGPASLQEAIREQASSYSLQHRDLHGLIADLQGLVRAEPAPGSQGGDADALSAALREQLGLSRQVRSCLDGLRGQLDGLEKTLGQVAGVVQLAKAADPALPGAALEPGGLVLVLPDLEQRLEARVNRNTIYSTLATCLTIVATMPMLYMLFRAS</sequence>
<evidence type="ECO:0000256" key="2">
    <source>
        <dbReference type="SAM" id="Phobius"/>
    </source>
</evidence>
<protein>
    <recommendedName>
        <fullName evidence="5">Coiled-coil domain-containing protein 51</fullName>
    </recommendedName>
</protein>
<feature type="coiled-coil region" evidence="1">
    <location>
        <begin position="107"/>
        <end position="168"/>
    </location>
</feature>
<reference evidence="3" key="1">
    <citation type="submission" date="2023-12" db="EMBL/GenBank/DDBJ databases">
        <authorList>
            <person name="Brown T."/>
        </authorList>
    </citation>
    <scope>NUCLEOTIDE SEQUENCE</scope>
</reference>
<accession>A0ABN9ZI81</accession>
<evidence type="ECO:0000313" key="3">
    <source>
        <dbReference type="EMBL" id="CAK6435937.1"/>
    </source>
</evidence>
<dbReference type="InterPro" id="IPR037660">
    <property type="entry name" value="CCDC51"/>
</dbReference>
<organism evidence="3 4">
    <name type="scientific">Pipistrellus nathusii</name>
    <name type="common">Nathusius' pipistrelle</name>
    <dbReference type="NCBI Taxonomy" id="59473"/>
    <lineage>
        <taxon>Eukaryota</taxon>
        <taxon>Metazoa</taxon>
        <taxon>Chordata</taxon>
        <taxon>Craniata</taxon>
        <taxon>Vertebrata</taxon>
        <taxon>Euteleostomi</taxon>
        <taxon>Mammalia</taxon>
        <taxon>Eutheria</taxon>
        <taxon>Laurasiatheria</taxon>
        <taxon>Chiroptera</taxon>
        <taxon>Yangochiroptera</taxon>
        <taxon>Vespertilionidae</taxon>
        <taxon>Pipistrellus</taxon>
    </lineage>
</organism>
<gene>
    <name evidence="3" type="ORF">MPIPNATIZW_LOCUS4243</name>
</gene>
<evidence type="ECO:0000313" key="4">
    <source>
        <dbReference type="Proteomes" id="UP001314169"/>
    </source>
</evidence>
<name>A0ABN9ZI81_PIPNA</name>
<feature type="transmembrane region" description="Helical" evidence="2">
    <location>
        <begin position="359"/>
        <end position="380"/>
    </location>
</feature>
<dbReference type="Proteomes" id="UP001314169">
    <property type="component" value="Chromosome 13"/>
</dbReference>
<keyword evidence="1" id="KW-0175">Coiled coil</keyword>
<dbReference type="PANTHER" id="PTHR28624:SF1">
    <property type="entry name" value="MITOCHONDRIAL POTASSIUM CHANNEL"/>
    <property type="match status" value="1"/>
</dbReference>
<evidence type="ECO:0008006" key="5">
    <source>
        <dbReference type="Google" id="ProtNLM"/>
    </source>
</evidence>